<reference evidence="2 3" key="1">
    <citation type="submission" date="2017-02" db="EMBL/GenBank/DDBJ databases">
        <authorList>
            <person name="Peterson S.W."/>
        </authorList>
    </citation>
    <scope>NUCLEOTIDE SEQUENCE [LARGE SCALE GENOMIC DNA]</scope>
    <source>
        <strain evidence="2 3">DSM 22335</strain>
    </source>
</reference>
<proteinExistence type="predicted"/>
<gene>
    <name evidence="2" type="ORF">SAMN04488132_10537</name>
</gene>
<dbReference type="EMBL" id="FUWH01000005">
    <property type="protein sequence ID" value="SJZ83850.1"/>
    <property type="molecule type" value="Genomic_DNA"/>
</dbReference>
<dbReference type="OrthoDB" id="9758448at2"/>
<dbReference type="AlphaFoldDB" id="A0A1T4NWX5"/>
<dbReference type="Proteomes" id="UP000190888">
    <property type="component" value="Unassembled WGS sequence"/>
</dbReference>
<dbReference type="NCBIfam" id="NF033709">
    <property type="entry name" value="PorV_fam"/>
    <property type="match status" value="1"/>
</dbReference>
<organism evidence="2 3">
    <name type="scientific">Sediminibacterium ginsengisoli</name>
    <dbReference type="NCBI Taxonomy" id="413434"/>
    <lineage>
        <taxon>Bacteria</taxon>
        <taxon>Pseudomonadati</taxon>
        <taxon>Bacteroidota</taxon>
        <taxon>Chitinophagia</taxon>
        <taxon>Chitinophagales</taxon>
        <taxon>Chitinophagaceae</taxon>
        <taxon>Sediminibacterium</taxon>
    </lineage>
</organism>
<feature type="domain" description="Type IX secretion system protein PorV" evidence="1">
    <location>
        <begin position="17"/>
        <end position="182"/>
    </location>
</feature>
<evidence type="ECO:0000313" key="3">
    <source>
        <dbReference type="Proteomes" id="UP000190888"/>
    </source>
</evidence>
<name>A0A1T4NWX5_9BACT</name>
<evidence type="ECO:0000259" key="1">
    <source>
        <dbReference type="Pfam" id="PF19572"/>
    </source>
</evidence>
<accession>A0A1T4NWX5</accession>
<dbReference type="RefSeq" id="WP_139367092.1">
    <property type="nucleotide sequence ID" value="NZ_FUWH01000005.1"/>
</dbReference>
<evidence type="ECO:0000313" key="2">
    <source>
        <dbReference type="EMBL" id="SJZ83850.1"/>
    </source>
</evidence>
<protein>
    <recommendedName>
        <fullName evidence="1">Type IX secretion system protein PorV domain-containing protein</fullName>
    </recommendedName>
</protein>
<dbReference type="STRING" id="413434.SAMN04488132_10537"/>
<dbReference type="Pfam" id="PF19572">
    <property type="entry name" value="PorV"/>
    <property type="match status" value="1"/>
</dbReference>
<dbReference type="Gene3D" id="2.40.160.60">
    <property type="entry name" value="Outer membrane protein transport protein (OMPP1/FadL/TodX)"/>
    <property type="match status" value="1"/>
</dbReference>
<sequence>MKTYLLFLLLPCLLQAQDPRPLITRYSSLSIPASSRGWAMGNTGLAGSNNNQWLSYNVAGTAFSHHMHQADVYYMPWLPGITSDTRFIHAGYLTTTSNTSALGVNVNYLDLGTIALRNDMGATLGLYKSREYNVGTSYALQLSDRAALGVAMKFLGQNIMDGSRQGGVVNNYTVCGDVGYYQRFRLGQESRMLSVGAIVANLGAGINLPTTAGVGVNYSSHAPDGNQFSASLDATRLIKEDWSGIRINAGAEYGVAEQFFLRGGLSMEHQLKGNRKFFSLGAGYRGFVSDQSWSLDLHYLIPFAVVTMSSPFQNSYGMTISINLRNYQ</sequence>
<dbReference type="InterPro" id="IPR045741">
    <property type="entry name" value="PorV"/>
</dbReference>
<keyword evidence="3" id="KW-1185">Reference proteome</keyword>